<evidence type="ECO:0000256" key="5">
    <source>
        <dbReference type="ARBA" id="ARBA00023163"/>
    </source>
</evidence>
<feature type="region of interest" description="Disordered" evidence="7">
    <location>
        <begin position="123"/>
        <end position="161"/>
    </location>
</feature>
<dbReference type="VEuPathDB" id="FungiDB:BCV72DRAFT_46674"/>
<feature type="non-terminal residue" evidence="8">
    <location>
        <position position="1"/>
    </location>
</feature>
<dbReference type="GO" id="GO:0005634">
    <property type="term" value="C:nucleus"/>
    <property type="evidence" value="ECO:0007669"/>
    <property type="project" value="UniProtKB-SubCell"/>
</dbReference>
<accession>A0A1X0RCT4</accession>
<evidence type="ECO:0000256" key="4">
    <source>
        <dbReference type="ARBA" id="ARBA00023054"/>
    </source>
</evidence>
<organism evidence="8">
    <name type="scientific">Rhizopus microsporus var. microsporus</name>
    <dbReference type="NCBI Taxonomy" id="86635"/>
    <lineage>
        <taxon>Eukaryota</taxon>
        <taxon>Fungi</taxon>
        <taxon>Fungi incertae sedis</taxon>
        <taxon>Mucoromycota</taxon>
        <taxon>Mucoromycotina</taxon>
        <taxon>Mucoromycetes</taxon>
        <taxon>Mucorales</taxon>
        <taxon>Mucorineae</taxon>
        <taxon>Rhizopodaceae</taxon>
        <taxon>Rhizopus</taxon>
    </lineage>
</organism>
<feature type="compositionally biased region" description="Acidic residues" evidence="7">
    <location>
        <begin position="144"/>
        <end position="161"/>
    </location>
</feature>
<sequence length="161" mass="18667">MSLTELTNKLAKEFDECLETILALPEQQQENKDEGQEKGLNEQVAGLRYTFLQLESQLKNMRTKTLQDKELSLKEINRLLKRDIEIKKRAIETYVAKLEEWDKEIPTLIEQSNRAVASRLNGYDFDSDITTPPPQTTNDVQQQNDDDDDDDDDEGVEFEEV</sequence>
<evidence type="ECO:0000256" key="7">
    <source>
        <dbReference type="SAM" id="MobiDB-lite"/>
    </source>
</evidence>
<evidence type="ECO:0000256" key="2">
    <source>
        <dbReference type="ARBA" id="ARBA00005571"/>
    </source>
</evidence>
<evidence type="ECO:0000256" key="1">
    <source>
        <dbReference type="ARBA" id="ARBA00004123"/>
    </source>
</evidence>
<keyword evidence="5" id="KW-0804">Transcription</keyword>
<name>A0A1X0RCT4_RHIZD</name>
<dbReference type="InterPro" id="IPR021640">
    <property type="entry name" value="Mediator_Med28"/>
</dbReference>
<proteinExistence type="inferred from homology"/>
<keyword evidence="4" id="KW-0175">Coiled coil</keyword>
<keyword evidence="6" id="KW-0539">Nucleus</keyword>
<keyword evidence="3" id="KW-0805">Transcription regulation</keyword>
<evidence type="ECO:0000313" key="8">
    <source>
        <dbReference type="EMBL" id="ORE09865.1"/>
    </source>
</evidence>
<protein>
    <recommendedName>
        <fullName evidence="9">Mediator complex subunit 4</fullName>
    </recommendedName>
</protein>
<gene>
    <name evidence="8" type="ORF">BCV72DRAFT_46674</name>
</gene>
<evidence type="ECO:0008006" key="9">
    <source>
        <dbReference type="Google" id="ProtNLM"/>
    </source>
</evidence>
<dbReference type="Pfam" id="PF11594">
    <property type="entry name" value="Med28"/>
    <property type="match status" value="1"/>
</dbReference>
<dbReference type="Proteomes" id="UP000242414">
    <property type="component" value="Unassembled WGS sequence"/>
</dbReference>
<comment type="subcellular location">
    <subcellularLocation>
        <location evidence="1">Nucleus</location>
    </subcellularLocation>
</comment>
<evidence type="ECO:0000256" key="3">
    <source>
        <dbReference type="ARBA" id="ARBA00023015"/>
    </source>
</evidence>
<comment type="similarity">
    <text evidence="2">Belongs to the Mediator complex subunit 28 family.</text>
</comment>
<reference evidence="8" key="1">
    <citation type="journal article" date="2016" name="Proc. Natl. Acad. Sci. U.S.A.">
        <title>Lipid metabolic changes in an early divergent fungus govern the establishment of a mutualistic symbiosis with endobacteria.</title>
        <authorList>
            <person name="Lastovetsky O.A."/>
            <person name="Gaspar M.L."/>
            <person name="Mondo S.J."/>
            <person name="LaButti K.M."/>
            <person name="Sandor L."/>
            <person name="Grigoriev I.V."/>
            <person name="Henry S.A."/>
            <person name="Pawlowska T.E."/>
        </authorList>
    </citation>
    <scope>NUCLEOTIDE SEQUENCE [LARGE SCALE GENOMIC DNA]</scope>
    <source>
        <strain evidence="8">ATCC 52814</strain>
    </source>
</reference>
<dbReference type="AlphaFoldDB" id="A0A1X0RCT4"/>
<dbReference type="EMBL" id="KV921871">
    <property type="protein sequence ID" value="ORE09865.1"/>
    <property type="molecule type" value="Genomic_DNA"/>
</dbReference>
<evidence type="ECO:0000256" key="6">
    <source>
        <dbReference type="ARBA" id="ARBA00023242"/>
    </source>
</evidence>
<dbReference type="OrthoDB" id="2286203at2759"/>